<evidence type="ECO:0000313" key="1">
    <source>
        <dbReference type="Proteomes" id="UP000887565"/>
    </source>
</evidence>
<proteinExistence type="predicted"/>
<reference evidence="2" key="1">
    <citation type="submission" date="2022-11" db="UniProtKB">
        <authorList>
            <consortium name="WormBaseParasite"/>
        </authorList>
    </citation>
    <scope>IDENTIFICATION</scope>
</reference>
<organism evidence="1 2">
    <name type="scientific">Romanomermis culicivorax</name>
    <name type="common">Nematode worm</name>
    <dbReference type="NCBI Taxonomy" id="13658"/>
    <lineage>
        <taxon>Eukaryota</taxon>
        <taxon>Metazoa</taxon>
        <taxon>Ecdysozoa</taxon>
        <taxon>Nematoda</taxon>
        <taxon>Enoplea</taxon>
        <taxon>Dorylaimia</taxon>
        <taxon>Mermithida</taxon>
        <taxon>Mermithoidea</taxon>
        <taxon>Mermithidae</taxon>
        <taxon>Romanomermis</taxon>
    </lineage>
</organism>
<evidence type="ECO:0000313" key="2">
    <source>
        <dbReference type="WBParaSite" id="nRc.2.0.1.t23963-RA"/>
    </source>
</evidence>
<accession>A0A915JBU1</accession>
<protein>
    <submittedName>
        <fullName evidence="2">Uncharacterized protein</fullName>
    </submittedName>
</protein>
<dbReference type="AlphaFoldDB" id="A0A915JBU1"/>
<dbReference type="Proteomes" id="UP000887565">
    <property type="component" value="Unplaced"/>
</dbReference>
<dbReference type="WBParaSite" id="nRc.2.0.1.t23963-RA">
    <property type="protein sequence ID" value="nRc.2.0.1.t23963-RA"/>
    <property type="gene ID" value="nRc.2.0.1.g23963"/>
</dbReference>
<sequence length="77" mass="8520">MNTDCHYTFYASCIAPHIQQSQIVDYTFYTPHSIQVLTGGGGVPDSRVFSGSSQLLSVVTTVAEDISFWLEKNNSCR</sequence>
<keyword evidence="1" id="KW-1185">Reference proteome</keyword>
<name>A0A915JBU1_ROMCU</name>